<evidence type="ECO:0000256" key="2">
    <source>
        <dbReference type="ARBA" id="ARBA00004236"/>
    </source>
</evidence>
<dbReference type="SMART" id="SM00304">
    <property type="entry name" value="HAMP"/>
    <property type="match status" value="1"/>
</dbReference>
<reference evidence="15" key="1">
    <citation type="journal article" date="2019" name="Int. J. Syst. Evol. Microbiol.">
        <title>The Global Catalogue of Microorganisms (GCM) 10K type strain sequencing project: providing services to taxonomists for standard genome sequencing and annotation.</title>
        <authorList>
            <consortium name="The Broad Institute Genomics Platform"/>
            <consortium name="The Broad Institute Genome Sequencing Center for Infectious Disease"/>
            <person name="Wu L."/>
            <person name="Ma J."/>
        </authorList>
    </citation>
    <scope>NUCLEOTIDE SEQUENCE [LARGE SCALE GENOMIC DNA]</scope>
    <source>
        <strain evidence="15">JCM 19125</strain>
    </source>
</reference>
<dbReference type="InterPro" id="IPR050736">
    <property type="entry name" value="Sensor_HK_Regulatory"/>
</dbReference>
<dbReference type="Pfam" id="PF00672">
    <property type="entry name" value="HAMP"/>
    <property type="match status" value="1"/>
</dbReference>
<accession>A0ABP9FKP9</accession>
<evidence type="ECO:0000256" key="7">
    <source>
        <dbReference type="ARBA" id="ARBA00022777"/>
    </source>
</evidence>
<evidence type="ECO:0000256" key="9">
    <source>
        <dbReference type="ARBA" id="ARBA00023012"/>
    </source>
</evidence>
<dbReference type="SUPFAM" id="SSF47384">
    <property type="entry name" value="Homodimeric domain of signal transducing histidine kinase"/>
    <property type="match status" value="1"/>
</dbReference>
<feature type="domain" description="HAMP" evidence="13">
    <location>
        <begin position="217"/>
        <end position="269"/>
    </location>
</feature>
<dbReference type="SMART" id="SM00388">
    <property type="entry name" value="HisKA"/>
    <property type="match status" value="1"/>
</dbReference>
<evidence type="ECO:0000256" key="5">
    <source>
        <dbReference type="ARBA" id="ARBA00022679"/>
    </source>
</evidence>
<dbReference type="Pfam" id="PF00512">
    <property type="entry name" value="HisKA"/>
    <property type="match status" value="1"/>
</dbReference>
<keyword evidence="11" id="KW-0472">Membrane</keyword>
<dbReference type="InterPro" id="IPR004358">
    <property type="entry name" value="Sig_transdc_His_kin-like_C"/>
</dbReference>
<dbReference type="PANTHER" id="PTHR43711">
    <property type="entry name" value="TWO-COMPONENT HISTIDINE KINASE"/>
    <property type="match status" value="1"/>
</dbReference>
<name>A0ABP9FKP9_9ACTN</name>
<evidence type="ECO:0000256" key="4">
    <source>
        <dbReference type="ARBA" id="ARBA00022553"/>
    </source>
</evidence>
<dbReference type="Proteomes" id="UP001501521">
    <property type="component" value="Unassembled WGS sequence"/>
</dbReference>
<comment type="subcellular location">
    <subcellularLocation>
        <location evidence="2">Cell membrane</location>
    </subcellularLocation>
</comment>
<feature type="transmembrane region" description="Helical" evidence="11">
    <location>
        <begin position="192"/>
        <end position="215"/>
    </location>
</feature>
<keyword evidence="4" id="KW-0597">Phosphoprotein</keyword>
<keyword evidence="5" id="KW-0808">Transferase</keyword>
<keyword evidence="9" id="KW-0902">Two-component regulatory system</keyword>
<evidence type="ECO:0000313" key="15">
    <source>
        <dbReference type="Proteomes" id="UP001501521"/>
    </source>
</evidence>
<feature type="transmembrane region" description="Helical" evidence="11">
    <location>
        <begin position="28"/>
        <end position="48"/>
    </location>
</feature>
<keyword evidence="15" id="KW-1185">Reference proteome</keyword>
<comment type="caution">
    <text evidence="14">The sequence shown here is derived from an EMBL/GenBank/DDBJ whole genome shotgun (WGS) entry which is preliminary data.</text>
</comment>
<keyword evidence="8 11" id="KW-1133">Transmembrane helix</keyword>
<dbReference type="NCBIfam" id="NF040691">
    <property type="entry name" value="MtrAB_MtrB"/>
    <property type="match status" value="1"/>
</dbReference>
<gene>
    <name evidence="14" type="primary">mtrB</name>
    <name evidence="14" type="ORF">GCM10025789_26260</name>
</gene>
<feature type="domain" description="Histidine kinase" evidence="12">
    <location>
        <begin position="284"/>
        <end position="501"/>
    </location>
</feature>
<evidence type="ECO:0000256" key="3">
    <source>
        <dbReference type="ARBA" id="ARBA00012438"/>
    </source>
</evidence>
<protein>
    <recommendedName>
        <fullName evidence="10">Sensor histidine kinase MtrB</fullName>
        <ecNumber evidence="3">2.7.13.3</ecNumber>
    </recommendedName>
</protein>
<dbReference type="InterPro" id="IPR005467">
    <property type="entry name" value="His_kinase_dom"/>
</dbReference>
<dbReference type="InterPro" id="IPR036890">
    <property type="entry name" value="HATPase_C_sf"/>
</dbReference>
<dbReference type="CDD" id="cd00075">
    <property type="entry name" value="HATPase"/>
    <property type="match status" value="1"/>
</dbReference>
<proteinExistence type="predicted"/>
<dbReference type="EMBL" id="BAABLV010000038">
    <property type="protein sequence ID" value="GAA4905678.1"/>
    <property type="molecule type" value="Genomic_DNA"/>
</dbReference>
<keyword evidence="6 11" id="KW-0812">Transmembrane</keyword>
<evidence type="ECO:0000256" key="1">
    <source>
        <dbReference type="ARBA" id="ARBA00000085"/>
    </source>
</evidence>
<dbReference type="SUPFAM" id="SSF158472">
    <property type="entry name" value="HAMP domain-like"/>
    <property type="match status" value="1"/>
</dbReference>
<evidence type="ECO:0000256" key="6">
    <source>
        <dbReference type="ARBA" id="ARBA00022692"/>
    </source>
</evidence>
<dbReference type="PRINTS" id="PR00344">
    <property type="entry name" value="BCTRLSENSOR"/>
</dbReference>
<dbReference type="PANTHER" id="PTHR43711:SF1">
    <property type="entry name" value="HISTIDINE KINASE 1"/>
    <property type="match status" value="1"/>
</dbReference>
<organism evidence="14 15">
    <name type="scientific">Tessaracoccus lubricantis</name>
    <dbReference type="NCBI Taxonomy" id="545543"/>
    <lineage>
        <taxon>Bacteria</taxon>
        <taxon>Bacillati</taxon>
        <taxon>Actinomycetota</taxon>
        <taxon>Actinomycetes</taxon>
        <taxon>Propionibacteriales</taxon>
        <taxon>Propionibacteriaceae</taxon>
        <taxon>Tessaracoccus</taxon>
    </lineage>
</organism>
<dbReference type="Gene3D" id="1.10.287.130">
    <property type="match status" value="1"/>
</dbReference>
<dbReference type="GO" id="GO:0016301">
    <property type="term" value="F:kinase activity"/>
    <property type="evidence" value="ECO:0007669"/>
    <property type="project" value="UniProtKB-KW"/>
</dbReference>
<keyword evidence="7 14" id="KW-0418">Kinase</keyword>
<dbReference type="SUPFAM" id="SSF55874">
    <property type="entry name" value="ATPase domain of HSP90 chaperone/DNA topoisomerase II/histidine kinase"/>
    <property type="match status" value="1"/>
</dbReference>
<evidence type="ECO:0000313" key="14">
    <source>
        <dbReference type="EMBL" id="GAA4905678.1"/>
    </source>
</evidence>
<dbReference type="Pfam" id="PF02518">
    <property type="entry name" value="HATPase_c"/>
    <property type="match status" value="1"/>
</dbReference>
<dbReference type="CDD" id="cd00082">
    <property type="entry name" value="HisKA"/>
    <property type="match status" value="1"/>
</dbReference>
<evidence type="ECO:0000259" key="13">
    <source>
        <dbReference type="PROSITE" id="PS50885"/>
    </source>
</evidence>
<evidence type="ECO:0000256" key="10">
    <source>
        <dbReference type="ARBA" id="ARBA00035305"/>
    </source>
</evidence>
<dbReference type="Gene3D" id="6.10.340.10">
    <property type="match status" value="1"/>
</dbReference>
<dbReference type="InterPro" id="IPR003661">
    <property type="entry name" value="HisK_dim/P_dom"/>
</dbReference>
<dbReference type="InterPro" id="IPR047669">
    <property type="entry name" value="MtrAB_MtrB"/>
</dbReference>
<evidence type="ECO:0000256" key="11">
    <source>
        <dbReference type="SAM" id="Phobius"/>
    </source>
</evidence>
<evidence type="ECO:0000259" key="12">
    <source>
        <dbReference type="PROSITE" id="PS50109"/>
    </source>
</evidence>
<comment type="catalytic activity">
    <reaction evidence="1">
        <text>ATP + protein L-histidine = ADP + protein N-phospho-L-histidine.</text>
        <dbReference type="EC" id="2.7.13.3"/>
    </reaction>
</comment>
<dbReference type="PROSITE" id="PS50885">
    <property type="entry name" value="HAMP"/>
    <property type="match status" value="1"/>
</dbReference>
<dbReference type="SMART" id="SM00387">
    <property type="entry name" value="HATPase_c"/>
    <property type="match status" value="1"/>
</dbReference>
<dbReference type="CDD" id="cd06225">
    <property type="entry name" value="HAMP"/>
    <property type="match status" value="1"/>
</dbReference>
<dbReference type="InterPro" id="IPR036097">
    <property type="entry name" value="HisK_dim/P_sf"/>
</dbReference>
<dbReference type="PROSITE" id="PS50109">
    <property type="entry name" value="HIS_KIN"/>
    <property type="match status" value="1"/>
</dbReference>
<dbReference type="EC" id="2.7.13.3" evidence="3"/>
<dbReference type="InterPro" id="IPR003660">
    <property type="entry name" value="HAMP_dom"/>
</dbReference>
<dbReference type="InterPro" id="IPR003594">
    <property type="entry name" value="HATPase_dom"/>
</dbReference>
<evidence type="ECO:0000256" key="8">
    <source>
        <dbReference type="ARBA" id="ARBA00022989"/>
    </source>
</evidence>
<dbReference type="Gene3D" id="3.30.565.10">
    <property type="entry name" value="Histidine kinase-like ATPase, C-terminal domain"/>
    <property type="match status" value="1"/>
</dbReference>
<sequence>MKRRSDATRARPARGLKALWWGSLPLRVLISTLGLSIVLMTLAGMVLMRQATAGVVETKRQAALNEAAGVYAFMQEQLRTPEARGAAIHESLSRLADLADAQAAQYRVVIQGPVSSLTSTGIRAESVPDELRERVEQDQGMFITPTRVVFTDATMLPEPGWAIGSSLIGETGERYPVFYIFPMTTELQTLRALQGAVIAAGLALVAALGLISYLVTVQVVRPVRKASTTALQLASGQLGERMLVRGTDDLALLATSMNRMAAELQQRIRELETLSTLQQRFVSDVSHELRTPMTTIKMAADVIYDARDTFEPVPARSAELMSLEIDRFDLMLADLLEISRFDAGAAVLALDETDVAALVAAEVPSNRSMAETLDVELRCERVDDDTTAEVDTRRVRRILRNLITNAIEHSEGNPVVVRVASDADAVAVTVRDYGVGFRAEDAARVFDRFWRADPSRTRLVGGTGLGLAIAMEDARLHRGWLTAWGRPGRGAQFRLTLPREAGHELTSSPLPVVPPDDKEVGS</sequence>